<protein>
    <recommendedName>
        <fullName evidence="3">CCHC-type domain-containing protein</fullName>
    </recommendedName>
</protein>
<dbReference type="AlphaFoldDB" id="A0A9P7A9R6"/>
<keyword evidence="1" id="KW-0862">Zinc</keyword>
<dbReference type="RefSeq" id="XP_041152517.1">
    <property type="nucleotide sequence ID" value="XM_041300956.1"/>
</dbReference>
<gene>
    <name evidence="4" type="ORF">HD556DRAFT_1314578</name>
</gene>
<dbReference type="PROSITE" id="PS50158">
    <property type="entry name" value="ZF_CCHC"/>
    <property type="match status" value="1"/>
</dbReference>
<dbReference type="EMBL" id="JABBWE010000121">
    <property type="protein sequence ID" value="KAG1785032.1"/>
    <property type="molecule type" value="Genomic_DNA"/>
</dbReference>
<feature type="region of interest" description="Disordered" evidence="2">
    <location>
        <begin position="211"/>
        <end position="242"/>
    </location>
</feature>
<organism evidence="4 5">
    <name type="scientific">Suillus plorans</name>
    <dbReference type="NCBI Taxonomy" id="116603"/>
    <lineage>
        <taxon>Eukaryota</taxon>
        <taxon>Fungi</taxon>
        <taxon>Dikarya</taxon>
        <taxon>Basidiomycota</taxon>
        <taxon>Agaricomycotina</taxon>
        <taxon>Agaricomycetes</taxon>
        <taxon>Agaricomycetidae</taxon>
        <taxon>Boletales</taxon>
        <taxon>Suillineae</taxon>
        <taxon>Suillaceae</taxon>
        <taxon>Suillus</taxon>
    </lineage>
</organism>
<sequence length="242" mass="27043">MPNNIEASVIVPLKNSGFSKILDHLEKGAVAETAILSPDHFLEISDILGQSDVNIAASASLVIDIIRTTRHLEISVNREDLDPATRALIVLEDQKKIRAMALHLLPDNFSDLVDIAKKRVGERLERPPRPTKKARVDRTCICRRCGGYGHTFRKCPDAVCCICSEIGPNHLSVHCPQLGEESSLPEFRDDEEYYELLVDWEKNHVALEELIANNPAPRSPTPSYTRSTTATPDEETRERVLS</sequence>
<accession>A0A9P7A9R6</accession>
<dbReference type="GO" id="GO:0003676">
    <property type="term" value="F:nucleic acid binding"/>
    <property type="evidence" value="ECO:0007669"/>
    <property type="project" value="InterPro"/>
</dbReference>
<evidence type="ECO:0000313" key="4">
    <source>
        <dbReference type="EMBL" id="KAG1785032.1"/>
    </source>
</evidence>
<name>A0A9P7A9R6_9AGAM</name>
<keyword evidence="5" id="KW-1185">Reference proteome</keyword>
<feature type="compositionally biased region" description="Low complexity" evidence="2">
    <location>
        <begin position="221"/>
        <end position="231"/>
    </location>
</feature>
<dbReference type="Proteomes" id="UP000719766">
    <property type="component" value="Unassembled WGS sequence"/>
</dbReference>
<feature type="domain" description="CCHC-type" evidence="3">
    <location>
        <begin position="142"/>
        <end position="157"/>
    </location>
</feature>
<comment type="caution">
    <text evidence="4">The sequence shown here is derived from an EMBL/GenBank/DDBJ whole genome shotgun (WGS) entry which is preliminary data.</text>
</comment>
<dbReference type="GeneID" id="64594720"/>
<keyword evidence="1" id="KW-0863">Zinc-finger</keyword>
<proteinExistence type="predicted"/>
<evidence type="ECO:0000256" key="1">
    <source>
        <dbReference type="PROSITE-ProRule" id="PRU00047"/>
    </source>
</evidence>
<dbReference type="InterPro" id="IPR001878">
    <property type="entry name" value="Znf_CCHC"/>
</dbReference>
<keyword evidence="1" id="KW-0479">Metal-binding</keyword>
<reference evidence="4" key="1">
    <citation type="journal article" date="2020" name="New Phytol.">
        <title>Comparative genomics reveals dynamic genome evolution in host specialist ectomycorrhizal fungi.</title>
        <authorList>
            <person name="Lofgren L.A."/>
            <person name="Nguyen N.H."/>
            <person name="Vilgalys R."/>
            <person name="Ruytinx J."/>
            <person name="Liao H.L."/>
            <person name="Branco S."/>
            <person name="Kuo A."/>
            <person name="LaButti K."/>
            <person name="Lipzen A."/>
            <person name="Andreopoulos W."/>
            <person name="Pangilinan J."/>
            <person name="Riley R."/>
            <person name="Hundley H."/>
            <person name="Na H."/>
            <person name="Barry K."/>
            <person name="Grigoriev I.V."/>
            <person name="Stajich J.E."/>
            <person name="Kennedy P.G."/>
        </authorList>
    </citation>
    <scope>NUCLEOTIDE SEQUENCE</scope>
    <source>
        <strain evidence="4">S12</strain>
    </source>
</reference>
<dbReference type="GO" id="GO:0008270">
    <property type="term" value="F:zinc ion binding"/>
    <property type="evidence" value="ECO:0007669"/>
    <property type="project" value="UniProtKB-KW"/>
</dbReference>
<evidence type="ECO:0000259" key="3">
    <source>
        <dbReference type="PROSITE" id="PS50158"/>
    </source>
</evidence>
<evidence type="ECO:0000256" key="2">
    <source>
        <dbReference type="SAM" id="MobiDB-lite"/>
    </source>
</evidence>
<evidence type="ECO:0000313" key="5">
    <source>
        <dbReference type="Proteomes" id="UP000719766"/>
    </source>
</evidence>
<dbReference type="Gene3D" id="4.10.60.10">
    <property type="entry name" value="Zinc finger, CCHC-type"/>
    <property type="match status" value="1"/>
</dbReference>